<gene>
    <name evidence="3" type="primary">LOC120261756</name>
</gene>
<dbReference type="Proteomes" id="UP001515500">
    <property type="component" value="Chromosome 5"/>
</dbReference>
<dbReference type="GeneID" id="120261756"/>
<dbReference type="Gene3D" id="3.10.20.90">
    <property type="entry name" value="Phosphatidylinositol 3-kinase Catalytic Subunit, Chain A, domain 1"/>
    <property type="match status" value="1"/>
</dbReference>
<dbReference type="Pfam" id="PF00240">
    <property type="entry name" value="ubiquitin"/>
    <property type="match status" value="1"/>
</dbReference>
<proteinExistence type="predicted"/>
<keyword evidence="2" id="KW-1185">Reference proteome</keyword>
<dbReference type="SUPFAM" id="SSF54236">
    <property type="entry name" value="Ubiquitin-like"/>
    <property type="match status" value="1"/>
</dbReference>
<dbReference type="PROSITE" id="PS50053">
    <property type="entry name" value="UBIQUITIN_2"/>
    <property type="match status" value="1"/>
</dbReference>
<evidence type="ECO:0000313" key="3">
    <source>
        <dbReference type="RefSeq" id="XP_039125673.1"/>
    </source>
</evidence>
<protein>
    <submittedName>
        <fullName evidence="3">BAG family molecular chaperone regulator 2-like</fullName>
    </submittedName>
</protein>
<accession>A0AB40BGP2</accession>
<evidence type="ECO:0000259" key="1">
    <source>
        <dbReference type="PROSITE" id="PS50053"/>
    </source>
</evidence>
<dbReference type="InterPro" id="IPR029071">
    <property type="entry name" value="Ubiquitin-like_domsf"/>
</dbReference>
<name>A0AB40BGP2_DIOCR</name>
<evidence type="ECO:0000313" key="2">
    <source>
        <dbReference type="Proteomes" id="UP001515500"/>
    </source>
</evidence>
<dbReference type="InterPro" id="IPR000626">
    <property type="entry name" value="Ubiquitin-like_dom"/>
</dbReference>
<dbReference type="AlphaFoldDB" id="A0AB40BGP2"/>
<feature type="domain" description="Ubiquitin-like" evidence="1">
    <location>
        <begin position="60"/>
        <end position="128"/>
    </location>
</feature>
<organism evidence="2 3">
    <name type="scientific">Dioscorea cayennensis subsp. rotundata</name>
    <name type="common">White Guinea yam</name>
    <name type="synonym">Dioscorea rotundata</name>
    <dbReference type="NCBI Taxonomy" id="55577"/>
    <lineage>
        <taxon>Eukaryota</taxon>
        <taxon>Viridiplantae</taxon>
        <taxon>Streptophyta</taxon>
        <taxon>Embryophyta</taxon>
        <taxon>Tracheophyta</taxon>
        <taxon>Spermatophyta</taxon>
        <taxon>Magnoliopsida</taxon>
        <taxon>Liliopsida</taxon>
        <taxon>Dioscoreales</taxon>
        <taxon>Dioscoreaceae</taxon>
        <taxon>Dioscorea</taxon>
    </lineage>
</organism>
<sequence>MMKLKSRRLFRSCSAKLGGGERVINSNKACHGGGEIEWEVRPGGMLVQKRESCKGGGELIRVRVSMGSHCHDISIGATSTFGELKVVLSLVTGLEPRAQRILYRGKEREDVDHLHMVGIKDSDKVLLLEDPAIKDKKLRAMMERNPCNTAIKV</sequence>
<reference evidence="3" key="1">
    <citation type="submission" date="2025-08" db="UniProtKB">
        <authorList>
            <consortium name="RefSeq"/>
        </authorList>
    </citation>
    <scope>IDENTIFICATION</scope>
</reference>
<dbReference type="PANTHER" id="PTHR47376">
    <property type="entry name" value="OS02G0597700 PROTEIN"/>
    <property type="match status" value="1"/>
</dbReference>
<dbReference type="RefSeq" id="XP_039125673.1">
    <property type="nucleotide sequence ID" value="XM_039269739.1"/>
</dbReference>